<name>A0ABS4CKC6_9ENTE</name>
<evidence type="ECO:0000256" key="2">
    <source>
        <dbReference type="PROSITE-ProRule" id="PRU00335"/>
    </source>
</evidence>
<evidence type="ECO:0000313" key="4">
    <source>
        <dbReference type="EMBL" id="MBP1046387.1"/>
    </source>
</evidence>
<evidence type="ECO:0000256" key="1">
    <source>
        <dbReference type="ARBA" id="ARBA00023125"/>
    </source>
</evidence>
<dbReference type="EMBL" id="JAEDXU010000004">
    <property type="protein sequence ID" value="MBP1046387.1"/>
    <property type="molecule type" value="Genomic_DNA"/>
</dbReference>
<gene>
    <name evidence="4" type="ORF">I6N96_08825</name>
</gene>
<dbReference type="PROSITE" id="PS50977">
    <property type="entry name" value="HTH_TETR_2"/>
    <property type="match status" value="1"/>
</dbReference>
<dbReference type="InterPro" id="IPR001647">
    <property type="entry name" value="HTH_TetR"/>
</dbReference>
<feature type="domain" description="HTH tetR-type" evidence="3">
    <location>
        <begin position="8"/>
        <end position="68"/>
    </location>
</feature>
<protein>
    <submittedName>
        <fullName evidence="4">TetR/AcrR family transcriptional regulator</fullName>
    </submittedName>
</protein>
<evidence type="ECO:0000313" key="5">
    <source>
        <dbReference type="Proteomes" id="UP000673375"/>
    </source>
</evidence>
<dbReference type="PANTHER" id="PTHR43479">
    <property type="entry name" value="ACREF/ENVCD OPERON REPRESSOR-RELATED"/>
    <property type="match status" value="1"/>
</dbReference>
<dbReference type="Pfam" id="PF00440">
    <property type="entry name" value="TetR_N"/>
    <property type="match status" value="1"/>
</dbReference>
<dbReference type="Gene3D" id="1.10.357.10">
    <property type="entry name" value="Tetracycline Repressor, domain 2"/>
    <property type="match status" value="1"/>
</dbReference>
<reference evidence="4 5" key="1">
    <citation type="submission" date="2020-12" db="EMBL/GenBank/DDBJ databases">
        <title>Vagococcus allomyrinae sp. nov. and Enterococcus lavae sp. nov., isolated from the larvae of Allomyrina dichotoma.</title>
        <authorList>
            <person name="Lee S.D."/>
        </authorList>
    </citation>
    <scope>NUCLEOTIDE SEQUENCE [LARGE SCALE GENOMIC DNA]</scope>
    <source>
        <strain evidence="4 5">BWM-S5</strain>
    </source>
</reference>
<comment type="caution">
    <text evidence="4">The sequence shown here is derived from an EMBL/GenBank/DDBJ whole genome shotgun (WGS) entry which is preliminary data.</text>
</comment>
<organism evidence="4 5">
    <name type="scientific">Enterococcus larvae</name>
    <dbReference type="NCBI Taxonomy" id="2794352"/>
    <lineage>
        <taxon>Bacteria</taxon>
        <taxon>Bacillati</taxon>
        <taxon>Bacillota</taxon>
        <taxon>Bacilli</taxon>
        <taxon>Lactobacillales</taxon>
        <taxon>Enterococcaceae</taxon>
        <taxon>Enterococcus</taxon>
    </lineage>
</organism>
<accession>A0ABS4CKC6</accession>
<dbReference type="Proteomes" id="UP000673375">
    <property type="component" value="Unassembled WGS sequence"/>
</dbReference>
<keyword evidence="5" id="KW-1185">Reference proteome</keyword>
<dbReference type="PANTHER" id="PTHR43479:SF11">
    <property type="entry name" value="ACREF_ENVCD OPERON REPRESSOR-RELATED"/>
    <property type="match status" value="1"/>
</dbReference>
<dbReference type="InterPro" id="IPR049149">
    <property type="entry name" value="TetR/AcrR_C"/>
</dbReference>
<feature type="DNA-binding region" description="H-T-H motif" evidence="2">
    <location>
        <begin position="31"/>
        <end position="50"/>
    </location>
</feature>
<dbReference type="InterPro" id="IPR050624">
    <property type="entry name" value="HTH-type_Tx_Regulator"/>
</dbReference>
<keyword evidence="1 2" id="KW-0238">DNA-binding</keyword>
<dbReference type="SUPFAM" id="SSF46689">
    <property type="entry name" value="Homeodomain-like"/>
    <property type="match status" value="1"/>
</dbReference>
<proteinExistence type="predicted"/>
<dbReference type="Pfam" id="PF21303">
    <property type="entry name" value="TetR_C_39"/>
    <property type="match status" value="1"/>
</dbReference>
<evidence type="ECO:0000259" key="3">
    <source>
        <dbReference type="PROSITE" id="PS50977"/>
    </source>
</evidence>
<dbReference type="InterPro" id="IPR009057">
    <property type="entry name" value="Homeodomain-like_sf"/>
</dbReference>
<sequence>MVRKNNSKQTIENILSISAKLFIEKGYDKTSMQDIVNALGMSKGAIFHHFHSKEEIFHSVMERQSDQIVEAVNLWLIQMHGLTAKEKLRGVIKRNLQALTEDKALTESNEMVDQATGSPHLVLAFMQEIVNKLAPVIADVLREGAKDGSIDTEFPNECAEVFLLLLNFWCDTNVFPGSLSVIHKRFLFLQYLMKKIGVDIVEDEMIELIVDFYGRKG</sequence>
<dbReference type="PRINTS" id="PR00455">
    <property type="entry name" value="HTHTETR"/>
</dbReference>